<keyword evidence="1" id="KW-0732">Signal</keyword>
<dbReference type="InterPro" id="IPR024535">
    <property type="entry name" value="RHGA/B-epi-like_pectate_lyase"/>
</dbReference>
<accession>A0A6P5X6M8</accession>
<reference evidence="4" key="1">
    <citation type="submission" date="2025-08" db="UniProtKB">
        <authorList>
            <consortium name="RefSeq"/>
        </authorList>
    </citation>
    <scope>IDENTIFICATION</scope>
    <source>
        <tissue evidence="4">Fruit stalk</tissue>
    </source>
</reference>
<dbReference type="InterPro" id="IPR012334">
    <property type="entry name" value="Pectin_lyas_fold"/>
</dbReference>
<sequence>MVSKNTMLAKLILAFLYVNTVLDYGESSYSALSDYHRKIRWMASIKASFISRNGAPPTPHSFSTAPVLASSRVHHAIEYGADPTGKLDSTNALEQAISDAFRSPVEGQLIQGVADLGGAQLHLNGGTYKISRPLCLPKTSGGNFMILGGSLTASPDFPTDRHLIELLPSSDSYLYEDITLKDLMIDSNFRGGGIAIVNSLRTVIDNCYISHFITNGILIQGSHETFVKNTFIGQHINIGGDHREKDFSGVGILIKGNDNVVTDVVVFSASIGIMIQGQANMLTGVHCYNKATRWGGTGIYIQAPGFTQTRIANSYFDFTGIIAEDPVQLHVTGSFFLGNAFILLKSIVGVAFGVNIVDNMFSGDYTGVPIVQLDQSNSPFTTIEQVIVDRNNARGMELKSTVARRSVWSNGTTWTVDFSQALLFPNLIKHVQYTLQAEASFPSHILRNISGNRVTVESLWPISATLHVTVDQSTVAYTL</sequence>
<keyword evidence="3" id="KW-1185">Reference proteome</keyword>
<dbReference type="PANTHER" id="PTHR33928:SF4">
    <property type="entry name" value="PECTATE LYASE SUPERFAMILY PROTEIN DOMAIN-CONTAINING PROTEIN"/>
    <property type="match status" value="1"/>
</dbReference>
<protein>
    <submittedName>
        <fullName evidence="4">Polygalacturonase QRT3-like</fullName>
    </submittedName>
</protein>
<dbReference type="Pfam" id="PF12708">
    <property type="entry name" value="Pect-lyase_RHGA_epim"/>
    <property type="match status" value="1"/>
</dbReference>
<evidence type="ECO:0000256" key="1">
    <source>
        <dbReference type="SAM" id="SignalP"/>
    </source>
</evidence>
<evidence type="ECO:0000259" key="2">
    <source>
        <dbReference type="Pfam" id="PF12708"/>
    </source>
</evidence>
<dbReference type="GO" id="GO:0004650">
    <property type="term" value="F:polygalacturonase activity"/>
    <property type="evidence" value="ECO:0007669"/>
    <property type="project" value="InterPro"/>
</dbReference>
<dbReference type="KEGG" id="dzi:111280664"/>
<dbReference type="PANTHER" id="PTHR33928">
    <property type="entry name" value="POLYGALACTURONASE QRT3"/>
    <property type="match status" value="1"/>
</dbReference>
<dbReference type="Proteomes" id="UP000515121">
    <property type="component" value="Unplaced"/>
</dbReference>
<dbReference type="AlphaFoldDB" id="A0A6P5X6M8"/>
<dbReference type="RefSeq" id="XP_022723813.1">
    <property type="nucleotide sequence ID" value="XM_022868078.1"/>
</dbReference>
<evidence type="ECO:0000313" key="3">
    <source>
        <dbReference type="Proteomes" id="UP000515121"/>
    </source>
</evidence>
<name>A0A6P5X6M8_DURZI</name>
<dbReference type="InterPro" id="IPR011050">
    <property type="entry name" value="Pectin_lyase_fold/virulence"/>
</dbReference>
<dbReference type="InterPro" id="IPR039279">
    <property type="entry name" value="QRT3-like"/>
</dbReference>
<gene>
    <name evidence="4" type="primary">LOC111280664</name>
</gene>
<dbReference type="GeneID" id="111280664"/>
<feature type="chain" id="PRO_5028040917" evidence="1">
    <location>
        <begin position="28"/>
        <end position="479"/>
    </location>
</feature>
<evidence type="ECO:0000313" key="4">
    <source>
        <dbReference type="RefSeq" id="XP_022723813.1"/>
    </source>
</evidence>
<organism evidence="3 4">
    <name type="scientific">Durio zibethinus</name>
    <name type="common">Durian</name>
    <dbReference type="NCBI Taxonomy" id="66656"/>
    <lineage>
        <taxon>Eukaryota</taxon>
        <taxon>Viridiplantae</taxon>
        <taxon>Streptophyta</taxon>
        <taxon>Embryophyta</taxon>
        <taxon>Tracheophyta</taxon>
        <taxon>Spermatophyta</taxon>
        <taxon>Magnoliopsida</taxon>
        <taxon>eudicotyledons</taxon>
        <taxon>Gunneridae</taxon>
        <taxon>Pentapetalae</taxon>
        <taxon>rosids</taxon>
        <taxon>malvids</taxon>
        <taxon>Malvales</taxon>
        <taxon>Malvaceae</taxon>
        <taxon>Helicteroideae</taxon>
        <taxon>Durio</taxon>
    </lineage>
</organism>
<dbReference type="Gene3D" id="2.160.20.10">
    <property type="entry name" value="Single-stranded right-handed beta-helix, Pectin lyase-like"/>
    <property type="match status" value="1"/>
</dbReference>
<feature type="domain" description="Rhamnogalacturonase A/B/Epimerase-like pectate lyase" evidence="2">
    <location>
        <begin position="78"/>
        <end position="305"/>
    </location>
</feature>
<feature type="signal peptide" evidence="1">
    <location>
        <begin position="1"/>
        <end position="27"/>
    </location>
</feature>
<dbReference type="OrthoDB" id="1046782at2759"/>
<proteinExistence type="predicted"/>
<dbReference type="SUPFAM" id="SSF51126">
    <property type="entry name" value="Pectin lyase-like"/>
    <property type="match status" value="1"/>
</dbReference>
<dbReference type="FunFam" id="2.160.20.10:FF:000046">
    <property type="entry name" value="Polygalacturonase QRT3"/>
    <property type="match status" value="1"/>
</dbReference>